<keyword evidence="3" id="KW-1185">Reference proteome</keyword>
<gene>
    <name evidence="2" type="ORF">TNCT_146241</name>
</gene>
<evidence type="ECO:0000256" key="1">
    <source>
        <dbReference type="SAM" id="MobiDB-lite"/>
    </source>
</evidence>
<reference evidence="2" key="1">
    <citation type="submission" date="2020-07" db="EMBL/GenBank/DDBJ databases">
        <title>Multicomponent nature underlies the extraordinary mechanical properties of spider dragline silk.</title>
        <authorList>
            <person name="Kono N."/>
            <person name="Nakamura H."/>
            <person name="Mori M."/>
            <person name="Yoshida Y."/>
            <person name="Ohtoshi R."/>
            <person name="Malay A.D."/>
            <person name="Moran D.A.P."/>
            <person name="Tomita M."/>
            <person name="Numata K."/>
            <person name="Arakawa K."/>
        </authorList>
    </citation>
    <scope>NUCLEOTIDE SEQUENCE</scope>
</reference>
<sequence length="119" mass="13819">MLTRGISKPEQVSNTKTNPEINETSEGLPKKLEKEQVDGMYELVREHFYSLSGHCLINTVEDSLDNLIHMWFVKSDLTENQRKLNIELLNILSAYSGEEDVYVARLKKFFRKKMGKVKI</sequence>
<proteinExistence type="predicted"/>
<name>A0A8X6F6T6_TRICU</name>
<dbReference type="AlphaFoldDB" id="A0A8X6F6T6"/>
<dbReference type="OrthoDB" id="10251692at2759"/>
<protein>
    <submittedName>
        <fullName evidence="2">Uncharacterized protein</fullName>
    </submittedName>
</protein>
<accession>A0A8X6F6T6</accession>
<feature type="compositionally biased region" description="Polar residues" evidence="1">
    <location>
        <begin position="10"/>
        <end position="25"/>
    </location>
</feature>
<dbReference type="EMBL" id="BMAO01001115">
    <property type="protein sequence ID" value="GFQ71099.1"/>
    <property type="molecule type" value="Genomic_DNA"/>
</dbReference>
<evidence type="ECO:0000313" key="3">
    <source>
        <dbReference type="Proteomes" id="UP000887116"/>
    </source>
</evidence>
<dbReference type="Proteomes" id="UP000887116">
    <property type="component" value="Unassembled WGS sequence"/>
</dbReference>
<comment type="caution">
    <text evidence="2">The sequence shown here is derived from an EMBL/GenBank/DDBJ whole genome shotgun (WGS) entry which is preliminary data.</text>
</comment>
<evidence type="ECO:0000313" key="2">
    <source>
        <dbReference type="EMBL" id="GFQ71099.1"/>
    </source>
</evidence>
<feature type="region of interest" description="Disordered" evidence="1">
    <location>
        <begin position="1"/>
        <end position="29"/>
    </location>
</feature>
<organism evidence="2 3">
    <name type="scientific">Trichonephila clavata</name>
    <name type="common">Joro spider</name>
    <name type="synonym">Nephila clavata</name>
    <dbReference type="NCBI Taxonomy" id="2740835"/>
    <lineage>
        <taxon>Eukaryota</taxon>
        <taxon>Metazoa</taxon>
        <taxon>Ecdysozoa</taxon>
        <taxon>Arthropoda</taxon>
        <taxon>Chelicerata</taxon>
        <taxon>Arachnida</taxon>
        <taxon>Araneae</taxon>
        <taxon>Araneomorphae</taxon>
        <taxon>Entelegynae</taxon>
        <taxon>Araneoidea</taxon>
        <taxon>Nephilidae</taxon>
        <taxon>Trichonephila</taxon>
    </lineage>
</organism>